<dbReference type="PANTHER" id="PTHR28052:SF1">
    <property type="entry name" value="UPF0545 PROTEIN C22ORF39"/>
    <property type="match status" value="1"/>
</dbReference>
<organism evidence="6 7">
    <name type="scientific">Ramazzottius varieornatus</name>
    <name type="common">Water bear</name>
    <name type="synonym">Tardigrade</name>
    <dbReference type="NCBI Taxonomy" id="947166"/>
    <lineage>
        <taxon>Eukaryota</taxon>
        <taxon>Metazoa</taxon>
        <taxon>Ecdysozoa</taxon>
        <taxon>Tardigrada</taxon>
        <taxon>Eutardigrada</taxon>
        <taxon>Parachela</taxon>
        <taxon>Hypsibioidea</taxon>
        <taxon>Ramazzottiidae</taxon>
        <taxon>Ramazzottius</taxon>
    </lineage>
</organism>
<evidence type="ECO:0000313" key="7">
    <source>
        <dbReference type="Proteomes" id="UP000186922"/>
    </source>
</evidence>
<comment type="caution">
    <text evidence="6">The sequence shown here is derived from an EMBL/GenBank/DDBJ whole genome shotgun (WGS) entry which is preliminary data.</text>
</comment>
<feature type="region of interest" description="Disordered" evidence="5">
    <location>
        <begin position="98"/>
        <end position="150"/>
    </location>
</feature>
<comment type="subcellular location">
    <subcellularLocation>
        <location evidence="2">Synaptic cleft</location>
    </subcellularLocation>
</comment>
<gene>
    <name evidence="6" type="primary">RvY_14511-1</name>
    <name evidence="6" type="synonym">RvY_14511.1</name>
    <name evidence="6" type="ORF">RvY_14511</name>
</gene>
<dbReference type="AlphaFoldDB" id="A0A1D1W009"/>
<accession>A0A1D1W009</accession>
<dbReference type="Proteomes" id="UP000186922">
    <property type="component" value="Unassembled WGS sequence"/>
</dbReference>
<dbReference type="OrthoDB" id="5946508at2759"/>
<name>A0A1D1W009_RAMVA</name>
<protein>
    <recommendedName>
        <fullName evidence="3">Synaptic plasticity regulator PANTS</fullName>
    </recommendedName>
    <alternativeName>
        <fullName evidence="4">Plasticity-associated neural transcript short</fullName>
    </alternativeName>
</protein>
<evidence type="ECO:0000256" key="2">
    <source>
        <dbReference type="ARBA" id="ARBA00043942"/>
    </source>
</evidence>
<evidence type="ECO:0000256" key="5">
    <source>
        <dbReference type="SAM" id="MobiDB-lite"/>
    </source>
</evidence>
<dbReference type="GO" id="GO:0043083">
    <property type="term" value="C:synaptic cleft"/>
    <property type="evidence" value="ECO:0007669"/>
    <property type="project" value="UniProtKB-SubCell"/>
</dbReference>
<evidence type="ECO:0000313" key="6">
    <source>
        <dbReference type="EMBL" id="GAV04199.1"/>
    </source>
</evidence>
<sequence>MVEGDERKVHGGWMIRPCEMYKEEYRDCNSYRGKFHQLFTTGETRDCSEWKEDYVNCVKYQDTLDLQALKSIIAHEKQRVATRVANVLSNDVWQLRDEPRTDWNSPLPEHLENLRQKGSLAKKPAKEEARKIKKETVPPNPTEADPFAAV</sequence>
<dbReference type="InterPro" id="IPR021475">
    <property type="entry name" value="Pants/Emi1-like"/>
</dbReference>
<reference evidence="6 7" key="1">
    <citation type="journal article" date="2016" name="Nat. Commun.">
        <title>Extremotolerant tardigrade genome and improved radiotolerance of human cultured cells by tardigrade-unique protein.</title>
        <authorList>
            <person name="Hashimoto T."/>
            <person name="Horikawa D.D."/>
            <person name="Saito Y."/>
            <person name="Kuwahara H."/>
            <person name="Kozuka-Hata H."/>
            <person name="Shin-I T."/>
            <person name="Minakuchi Y."/>
            <person name="Ohishi K."/>
            <person name="Motoyama A."/>
            <person name="Aizu T."/>
            <person name="Enomoto A."/>
            <person name="Kondo K."/>
            <person name="Tanaka S."/>
            <person name="Hara Y."/>
            <person name="Koshikawa S."/>
            <person name="Sagara H."/>
            <person name="Miura T."/>
            <person name="Yokobori S."/>
            <person name="Miyagawa K."/>
            <person name="Suzuki Y."/>
            <person name="Kubo T."/>
            <person name="Oyama M."/>
            <person name="Kohara Y."/>
            <person name="Fujiyama A."/>
            <person name="Arakawa K."/>
            <person name="Katayama T."/>
            <person name="Toyoda A."/>
            <person name="Kunieda T."/>
        </authorList>
    </citation>
    <scope>NUCLEOTIDE SEQUENCE [LARGE SCALE GENOMIC DNA]</scope>
    <source>
        <strain evidence="6 7">YOKOZUNA-1</strain>
    </source>
</reference>
<dbReference type="PANTHER" id="PTHR28052">
    <property type="entry name" value="UPF0545 PROTEIN C22ORF39"/>
    <property type="match status" value="1"/>
</dbReference>
<dbReference type="EMBL" id="BDGG01000010">
    <property type="protein sequence ID" value="GAV04199.1"/>
    <property type="molecule type" value="Genomic_DNA"/>
</dbReference>
<proteinExistence type="inferred from homology"/>
<evidence type="ECO:0000256" key="1">
    <source>
        <dbReference type="ARBA" id="ARBA00006412"/>
    </source>
</evidence>
<dbReference type="Pfam" id="PF11326">
    <property type="entry name" value="PANTS-like"/>
    <property type="match status" value="1"/>
</dbReference>
<evidence type="ECO:0000256" key="4">
    <source>
        <dbReference type="ARBA" id="ARBA00044235"/>
    </source>
</evidence>
<comment type="similarity">
    <text evidence="1">Belongs to the UPF0545 family.</text>
</comment>
<evidence type="ECO:0000256" key="3">
    <source>
        <dbReference type="ARBA" id="ARBA00044072"/>
    </source>
</evidence>
<dbReference type="STRING" id="947166.A0A1D1W009"/>
<feature type="compositionally biased region" description="Basic and acidic residues" evidence="5">
    <location>
        <begin position="124"/>
        <end position="136"/>
    </location>
</feature>
<keyword evidence="7" id="KW-1185">Reference proteome</keyword>